<dbReference type="InterPro" id="IPR011701">
    <property type="entry name" value="MFS"/>
</dbReference>
<gene>
    <name evidence="9" type="ORF">IV500_06980</name>
</gene>
<proteinExistence type="predicted"/>
<evidence type="ECO:0000256" key="6">
    <source>
        <dbReference type="ARBA" id="ARBA00023136"/>
    </source>
</evidence>
<feature type="transmembrane region" description="Helical" evidence="7">
    <location>
        <begin position="21"/>
        <end position="42"/>
    </location>
</feature>
<dbReference type="PANTHER" id="PTHR23517:SF13">
    <property type="entry name" value="MAJOR FACILITATOR SUPERFAMILY MFS_1"/>
    <property type="match status" value="1"/>
</dbReference>
<evidence type="ECO:0000259" key="8">
    <source>
        <dbReference type="PROSITE" id="PS50850"/>
    </source>
</evidence>
<evidence type="ECO:0000256" key="1">
    <source>
        <dbReference type="ARBA" id="ARBA00004651"/>
    </source>
</evidence>
<feature type="transmembrane region" description="Helical" evidence="7">
    <location>
        <begin position="249"/>
        <end position="273"/>
    </location>
</feature>
<feature type="transmembrane region" description="Helical" evidence="7">
    <location>
        <begin position="54"/>
        <end position="73"/>
    </location>
</feature>
<feature type="transmembrane region" description="Helical" evidence="7">
    <location>
        <begin position="111"/>
        <end position="135"/>
    </location>
</feature>
<accession>A0A931G9X3</accession>
<evidence type="ECO:0000313" key="10">
    <source>
        <dbReference type="Proteomes" id="UP000655366"/>
    </source>
</evidence>
<evidence type="ECO:0000256" key="2">
    <source>
        <dbReference type="ARBA" id="ARBA00022448"/>
    </source>
</evidence>
<organism evidence="9 10">
    <name type="scientific">Arthrobacter terrae</name>
    <dbReference type="NCBI Taxonomy" id="2935737"/>
    <lineage>
        <taxon>Bacteria</taxon>
        <taxon>Bacillati</taxon>
        <taxon>Actinomycetota</taxon>
        <taxon>Actinomycetes</taxon>
        <taxon>Micrococcales</taxon>
        <taxon>Micrococcaceae</taxon>
        <taxon>Arthrobacter</taxon>
    </lineage>
</organism>
<feature type="transmembrane region" description="Helical" evidence="7">
    <location>
        <begin position="175"/>
        <end position="193"/>
    </location>
</feature>
<evidence type="ECO:0000256" key="7">
    <source>
        <dbReference type="SAM" id="Phobius"/>
    </source>
</evidence>
<comment type="subcellular location">
    <subcellularLocation>
        <location evidence="1">Cell membrane</location>
        <topology evidence="1">Multi-pass membrane protein</topology>
    </subcellularLocation>
</comment>
<keyword evidence="6 7" id="KW-0472">Membrane</keyword>
<dbReference type="PANTHER" id="PTHR23517">
    <property type="entry name" value="RESISTANCE PROTEIN MDTM, PUTATIVE-RELATED-RELATED"/>
    <property type="match status" value="1"/>
</dbReference>
<keyword evidence="10" id="KW-1185">Reference proteome</keyword>
<dbReference type="SUPFAM" id="SSF103473">
    <property type="entry name" value="MFS general substrate transporter"/>
    <property type="match status" value="1"/>
</dbReference>
<sequence length="431" mass="43343">MTSKSRSLVAQSAKPTLPHEISVLIAAAFVIALGFGLVAPVLPQFARSFDVSVSAAAVVVSAFAFARLVFAPFSGQLVERFGERWIYITGILIVALSSAACAFAGNYWQLLIFRGLGGVGSTMFTVAAMGLLVRLTPAGARGRVNSAYAGSFLLGNIAGPAAGALMAGLGLQLPFLIYAGTLLVAATVVATSLRPARLARLAAAAALAAAGESTTGAKGATTAASPLPTTAKKPPMQLREALASSSYRAALVSAFANGWSAFGIRMALVPLFATVVLHGGTAVAGISLAVFAIGTGAALTFSGKLADTWGRKPMVITGVAVNASAMAVLGFTTNVPIFFVVSAIAGVGSGLFGPAQQSSVADIIGSDRSGGKVLATFQMSQDFGTILGPIAAGMIVDAFSYGAAFGMAAAVGAVAIIAWLKASETLQRSTG</sequence>
<evidence type="ECO:0000313" key="9">
    <source>
        <dbReference type="EMBL" id="MBG0739137.1"/>
    </source>
</evidence>
<dbReference type="Proteomes" id="UP000655366">
    <property type="component" value="Unassembled WGS sequence"/>
</dbReference>
<evidence type="ECO:0000256" key="5">
    <source>
        <dbReference type="ARBA" id="ARBA00022989"/>
    </source>
</evidence>
<keyword evidence="4 7" id="KW-0812">Transmembrane</keyword>
<dbReference type="PROSITE" id="PS50850">
    <property type="entry name" value="MFS"/>
    <property type="match status" value="1"/>
</dbReference>
<keyword evidence="5 7" id="KW-1133">Transmembrane helix</keyword>
<dbReference type="AlphaFoldDB" id="A0A931G9X3"/>
<feature type="transmembrane region" description="Helical" evidence="7">
    <location>
        <begin position="279"/>
        <end position="301"/>
    </location>
</feature>
<dbReference type="GO" id="GO:0022857">
    <property type="term" value="F:transmembrane transporter activity"/>
    <property type="evidence" value="ECO:0007669"/>
    <property type="project" value="InterPro"/>
</dbReference>
<evidence type="ECO:0000256" key="3">
    <source>
        <dbReference type="ARBA" id="ARBA00022475"/>
    </source>
</evidence>
<feature type="transmembrane region" description="Helical" evidence="7">
    <location>
        <begin position="398"/>
        <end position="420"/>
    </location>
</feature>
<dbReference type="InterPro" id="IPR050171">
    <property type="entry name" value="MFS_Transporters"/>
</dbReference>
<feature type="transmembrane region" description="Helical" evidence="7">
    <location>
        <begin position="85"/>
        <end position="105"/>
    </location>
</feature>
<dbReference type="CDD" id="cd17325">
    <property type="entry name" value="MFS_MdtG_SLC18_like"/>
    <property type="match status" value="1"/>
</dbReference>
<dbReference type="InterPro" id="IPR036259">
    <property type="entry name" value="MFS_trans_sf"/>
</dbReference>
<dbReference type="InterPro" id="IPR020846">
    <property type="entry name" value="MFS_dom"/>
</dbReference>
<dbReference type="EMBL" id="JADNYM010000007">
    <property type="protein sequence ID" value="MBG0739137.1"/>
    <property type="molecule type" value="Genomic_DNA"/>
</dbReference>
<comment type="caution">
    <text evidence="9">The sequence shown here is derived from an EMBL/GenBank/DDBJ whole genome shotgun (WGS) entry which is preliminary data.</text>
</comment>
<protein>
    <submittedName>
        <fullName evidence="9">MFS transporter</fullName>
    </submittedName>
</protein>
<keyword evidence="3" id="KW-1003">Cell membrane</keyword>
<dbReference type="GO" id="GO:0005886">
    <property type="term" value="C:plasma membrane"/>
    <property type="evidence" value="ECO:0007669"/>
    <property type="project" value="UniProtKB-SubCell"/>
</dbReference>
<dbReference type="Pfam" id="PF07690">
    <property type="entry name" value="MFS_1"/>
    <property type="match status" value="1"/>
</dbReference>
<dbReference type="RefSeq" id="WP_196396081.1">
    <property type="nucleotide sequence ID" value="NZ_JADNYM010000007.1"/>
</dbReference>
<dbReference type="Gene3D" id="1.20.1250.20">
    <property type="entry name" value="MFS general substrate transporter like domains"/>
    <property type="match status" value="2"/>
</dbReference>
<reference evidence="9 10" key="1">
    <citation type="submission" date="2020-11" db="EMBL/GenBank/DDBJ databases">
        <title>Arthrobacter antarcticus sp. nov., isolated from Antarctic Soil.</title>
        <authorList>
            <person name="Li J."/>
        </authorList>
    </citation>
    <scope>NUCLEOTIDE SEQUENCE [LARGE SCALE GENOMIC DNA]</scope>
    <source>
        <strain evidence="9 10">Z1-20</strain>
    </source>
</reference>
<feature type="domain" description="Major facilitator superfamily (MFS) profile" evidence="8">
    <location>
        <begin position="20"/>
        <end position="427"/>
    </location>
</feature>
<name>A0A931G9X3_9MICC</name>
<feature type="transmembrane region" description="Helical" evidence="7">
    <location>
        <begin position="147"/>
        <end position="169"/>
    </location>
</feature>
<evidence type="ECO:0000256" key="4">
    <source>
        <dbReference type="ARBA" id="ARBA00022692"/>
    </source>
</evidence>
<keyword evidence="2" id="KW-0813">Transport</keyword>